<dbReference type="FunFam" id="3.10.10.10:FF:000007">
    <property type="entry name" value="Retrovirus-related Pol polyprotein from transposon 17.6-like Protein"/>
    <property type="match status" value="1"/>
</dbReference>
<evidence type="ECO:0000256" key="13">
    <source>
        <dbReference type="ARBA" id="ARBA00022932"/>
    </source>
</evidence>
<dbReference type="Gene3D" id="2.40.50.40">
    <property type="match status" value="1"/>
</dbReference>
<dbReference type="SUPFAM" id="SSF53098">
    <property type="entry name" value="Ribonuclease H-like"/>
    <property type="match status" value="1"/>
</dbReference>
<feature type="compositionally biased region" description="Pro residues" evidence="16">
    <location>
        <begin position="302"/>
        <end position="315"/>
    </location>
</feature>
<dbReference type="InterPro" id="IPR016197">
    <property type="entry name" value="Chromo-like_dom_sf"/>
</dbReference>
<protein>
    <recommendedName>
        <fullName evidence="1">RNA-directed DNA polymerase</fullName>
        <ecNumber evidence="1">2.7.7.49</ecNumber>
    </recommendedName>
</protein>
<feature type="domain" description="Reverse transcriptase" evidence="18">
    <location>
        <begin position="642"/>
        <end position="821"/>
    </location>
</feature>
<evidence type="ECO:0000256" key="4">
    <source>
        <dbReference type="ARBA" id="ARBA00022695"/>
    </source>
</evidence>
<dbReference type="CDD" id="cd09274">
    <property type="entry name" value="RNase_HI_RT_Ty3"/>
    <property type="match status" value="1"/>
</dbReference>
<feature type="region of interest" description="Disordered" evidence="16">
    <location>
        <begin position="366"/>
        <end position="388"/>
    </location>
</feature>
<keyword evidence="7" id="KW-0064">Aspartyl protease</keyword>
<feature type="domain" description="Chromo" evidence="17">
    <location>
        <begin position="1434"/>
        <end position="1485"/>
    </location>
</feature>
<proteinExistence type="predicted"/>
<dbReference type="Gene3D" id="1.10.340.70">
    <property type="match status" value="1"/>
</dbReference>
<dbReference type="InterPro" id="IPR056924">
    <property type="entry name" value="SH3_Tf2-1"/>
</dbReference>
<dbReference type="GO" id="GO:0003964">
    <property type="term" value="F:RNA-directed DNA polymerase activity"/>
    <property type="evidence" value="ECO:0007669"/>
    <property type="project" value="UniProtKB-KW"/>
</dbReference>
<dbReference type="RefSeq" id="XP_039120994.1">
    <property type="nucleotide sequence ID" value="XM_039265060.1"/>
</dbReference>
<evidence type="ECO:0000256" key="11">
    <source>
        <dbReference type="ARBA" id="ARBA00022908"/>
    </source>
</evidence>
<evidence type="ECO:0000256" key="7">
    <source>
        <dbReference type="ARBA" id="ARBA00022750"/>
    </source>
</evidence>
<dbReference type="InterPro" id="IPR041588">
    <property type="entry name" value="Integrase_H2C2"/>
</dbReference>
<name>A0AB40B1S6_DIOCR</name>
<dbReference type="SUPFAM" id="SSF56672">
    <property type="entry name" value="DNA/RNA polymerases"/>
    <property type="match status" value="1"/>
</dbReference>
<keyword evidence="12" id="KW-0695">RNA-directed DNA polymerase</keyword>
<dbReference type="InterPro" id="IPR036397">
    <property type="entry name" value="RNaseH_sf"/>
</dbReference>
<evidence type="ECO:0000256" key="12">
    <source>
        <dbReference type="ARBA" id="ARBA00022918"/>
    </source>
</evidence>
<keyword evidence="5" id="KW-0540">Nuclease</keyword>
<dbReference type="PROSITE" id="PS50994">
    <property type="entry name" value="INTEGRASE"/>
    <property type="match status" value="1"/>
</dbReference>
<dbReference type="Pfam" id="PF03732">
    <property type="entry name" value="Retrotrans_gag"/>
    <property type="match status" value="1"/>
</dbReference>
<dbReference type="Pfam" id="PF17917">
    <property type="entry name" value="RT_RNaseH"/>
    <property type="match status" value="1"/>
</dbReference>
<evidence type="ECO:0000256" key="5">
    <source>
        <dbReference type="ARBA" id="ARBA00022722"/>
    </source>
</evidence>
<evidence type="ECO:0000259" key="18">
    <source>
        <dbReference type="PROSITE" id="PS50878"/>
    </source>
</evidence>
<dbReference type="InterPro" id="IPR043128">
    <property type="entry name" value="Rev_trsase/Diguanyl_cyclase"/>
</dbReference>
<keyword evidence="20" id="KW-1185">Reference proteome</keyword>
<keyword evidence="2" id="KW-0645">Protease</keyword>
<dbReference type="Gene3D" id="2.40.70.10">
    <property type="entry name" value="Acid Proteases"/>
    <property type="match status" value="1"/>
</dbReference>
<dbReference type="InterPro" id="IPR016169">
    <property type="entry name" value="FAD-bd_PCMH_sub2"/>
</dbReference>
<keyword evidence="9" id="KW-0378">Hydrolase</keyword>
<evidence type="ECO:0000256" key="14">
    <source>
        <dbReference type="ARBA" id="ARBA00023125"/>
    </source>
</evidence>
<keyword evidence="8" id="KW-0255">Endonuclease</keyword>
<dbReference type="InterPro" id="IPR050951">
    <property type="entry name" value="Retrovirus_Pol_polyprotein"/>
</dbReference>
<dbReference type="GO" id="GO:0015074">
    <property type="term" value="P:DNA integration"/>
    <property type="evidence" value="ECO:0007669"/>
    <property type="project" value="UniProtKB-KW"/>
</dbReference>
<dbReference type="Gene3D" id="3.10.10.10">
    <property type="entry name" value="HIV Type 1 Reverse Transcriptase, subunit A, domain 1"/>
    <property type="match status" value="1"/>
</dbReference>
<evidence type="ECO:0000256" key="1">
    <source>
        <dbReference type="ARBA" id="ARBA00012493"/>
    </source>
</evidence>
<dbReference type="GeneID" id="120257624"/>
<dbReference type="Pfam" id="PF08031">
    <property type="entry name" value="BBE"/>
    <property type="match status" value="1"/>
</dbReference>
<dbReference type="GO" id="GO:0046872">
    <property type="term" value="F:metal ion binding"/>
    <property type="evidence" value="ECO:0007669"/>
    <property type="project" value="UniProtKB-KW"/>
</dbReference>
<dbReference type="GO" id="GO:0004190">
    <property type="term" value="F:aspartic-type endopeptidase activity"/>
    <property type="evidence" value="ECO:0007669"/>
    <property type="project" value="UniProtKB-KW"/>
</dbReference>
<dbReference type="InterPro" id="IPR001584">
    <property type="entry name" value="Integrase_cat-core"/>
</dbReference>
<dbReference type="InterPro" id="IPR012951">
    <property type="entry name" value="BBE"/>
</dbReference>
<dbReference type="InterPro" id="IPR021109">
    <property type="entry name" value="Peptidase_aspartic_dom_sf"/>
</dbReference>
<keyword evidence="15" id="KW-0233">DNA recombination</keyword>
<sequence>MTDSMVTRARAVDEQLSSMAEQLAKHDAVLSKIDGLCSTVQHHSDSFELMRKSHSESFDLLRNSLAAQQTVMAEMLVKLQHLDRPTPLLPTSQPPLLPLPPSTIPPTLHHSSPLTPPSLHPTSSSLPSKLPKIEVPFFSGEDAIGWLFQINHYFLFNQIPDDQRVAIAAFYMAGQARQWFQWLHSTNQLGQWDDFARKLELRFGPSSYFNYEASLFKLKQTSTVEAFLHEFECLSTRTTRLQPLSLINCFLSGLKDEIQRELYMMKPQNLHDAVGLAKIVEDKLRAARAAANRPLFQRPLLPAPPSTLALPPPAQRPTSLPLKRLTPTEMAARREKGLCFNCDAKFVPGHHCKPALFLCLMMDSDDSPGPEEDPPPVQDLPSQESIPTSNWAPDTPCISLHALMGQMVPSTLKIAASIHGKDIIVLVDGGSTNNFVQSKLATHLNLLVQPSSHLRVTVGNGDALTCGGECSGVPLKMGSATFKVDLILLPIYGADVVLGVQWLRQLGPIVFDYSQLSMEFNYMGQQIRLNGLTQSSYELSRPASLQKSGSSEGHFYQLTVESIEKDADPKFGSNAPIVFLSKFQSILQNYRDIFATPSGLPPVREHDHRIPLLPGTSPVNIKPYRYPHFQKTEVEKLVGEMLADGIIRPSNSPFSSPVLLVKKKDGTWRFCVDYRGLNAVTIKDRFPIPTVEELLDEVAGAKIFSKLDLRAGYHQIRIFPADVEKTAFRTHDGHFEFLVMPFGLTNAPSTFQSLMNSTFRQVLRKFVLIFFDDILIYSSDWTSHLAHLDEVFQRLRHHRLFAKLSKCEFGCTSIGYLGHVVSGDGVAVDPTKIEAIKDWPLPQSAKALRGFLGLCGYYRRFVSKYSQLAAPLTALLRKDAFTDASGTGIGAILLQQGHPIAYFSKQLSPRLRASSTYAREMFAITESIKKWRQYLLGRRFTVQTDHRSLRALLHQTIQTPEQQRWLCKLVGYDFDIEYKPGIFNGPADALSRVTRVSCNALLAESRPLPILWDSVKRAYSVHPATMKLITDITTDPGDHPNFRLRDGLLFFKDRLWIPEDSALQPLLVAEFHTTPTGGHAGIQRTLVRLASVFYWPHMKQTVAQYVAHCTVCQAIKPINRAPQGLLQPLPIPGKIWHSVSMDFITGLPPSEGKTALMVVVDRLSKQGHFSALPTSFTAPQVAEILIRDVVKLHGTPAQIISDRDPIFMSGFWRELFKLQGTMLATSSAYHPQTDGQTEVLNRYLEDYLRCFTSDHPRRWVRYLPWAEWHYNSAWHSAIKMSPYEAVFGREPPTLQDYLAGTATDSTVDVVLTERAALLSTLRENLKRAQVRMCNQANMGRTDVQFHPGDWVLLRLQPYRQSTLARRKSHKLARRFYGPFQILDRIGEVAYRLELLANVKIHNVFHVSKLKRFVGNPNTEIRTLPDEFLNQHPLREPEAILTSREILRHGKCFTEILVHWKGQTTEDATWEDAEDFHITFPDFILEDKDKFQGGAIVAVPAVEKGLREHQQQAPMPRRSLRRNQGLGGSKFKDFGVGDYKGGYLACENVLAQHLSVVSGFYLKGKSDFVDKPIARDAWKGIWDEIMGVSGRSLLMYMAPYGGKMDEIPVSETPFPHRKGNLYNIQYLVVWGNDSAEESDESLRVIRRLYKHMRPYVSKNPRAAYLNFRDLDLGINMDAISYSGAKVWGKHYFKSNFKRLALVKAEVDPENFFRNEQSIPPLYRSYD</sequence>
<keyword evidence="10" id="KW-0460">Magnesium</keyword>
<evidence type="ECO:0000256" key="8">
    <source>
        <dbReference type="ARBA" id="ARBA00022759"/>
    </source>
</evidence>
<evidence type="ECO:0000256" key="6">
    <source>
        <dbReference type="ARBA" id="ARBA00022723"/>
    </source>
</evidence>
<evidence type="ECO:0000313" key="20">
    <source>
        <dbReference type="Proteomes" id="UP001515500"/>
    </source>
</evidence>
<dbReference type="Gene3D" id="3.30.465.10">
    <property type="match status" value="1"/>
</dbReference>
<keyword evidence="11" id="KW-0229">DNA integration</keyword>
<dbReference type="Gene3D" id="3.30.70.270">
    <property type="match status" value="2"/>
</dbReference>
<dbReference type="InterPro" id="IPR000477">
    <property type="entry name" value="RT_dom"/>
</dbReference>
<accession>A0AB40B1S6</accession>
<dbReference type="InterPro" id="IPR043502">
    <property type="entry name" value="DNA/RNA_pol_sf"/>
</dbReference>
<dbReference type="GO" id="GO:0050660">
    <property type="term" value="F:flavin adenine dinucleotide binding"/>
    <property type="evidence" value="ECO:0007669"/>
    <property type="project" value="InterPro"/>
</dbReference>
<reference evidence="21" key="1">
    <citation type="submission" date="2025-08" db="UniProtKB">
        <authorList>
            <consortium name="RefSeq"/>
        </authorList>
    </citation>
    <scope>IDENTIFICATION</scope>
</reference>
<dbReference type="PANTHER" id="PTHR37984">
    <property type="entry name" value="PROTEIN CBG26694"/>
    <property type="match status" value="1"/>
</dbReference>
<dbReference type="Pfam" id="PF17921">
    <property type="entry name" value="Integrase_H2C2"/>
    <property type="match status" value="1"/>
</dbReference>
<dbReference type="GO" id="GO:0003677">
    <property type="term" value="F:DNA binding"/>
    <property type="evidence" value="ECO:0007669"/>
    <property type="project" value="UniProtKB-KW"/>
</dbReference>
<dbReference type="SUPFAM" id="SSF50630">
    <property type="entry name" value="Acid proteases"/>
    <property type="match status" value="1"/>
</dbReference>
<keyword evidence="6" id="KW-0479">Metal-binding</keyword>
<evidence type="ECO:0000256" key="3">
    <source>
        <dbReference type="ARBA" id="ARBA00022679"/>
    </source>
</evidence>
<dbReference type="PROSITE" id="PS50013">
    <property type="entry name" value="CHROMO_2"/>
    <property type="match status" value="1"/>
</dbReference>
<evidence type="ECO:0000313" key="21">
    <source>
        <dbReference type="RefSeq" id="XP_039120994.1"/>
    </source>
</evidence>
<dbReference type="GO" id="GO:0006310">
    <property type="term" value="P:DNA recombination"/>
    <property type="evidence" value="ECO:0007669"/>
    <property type="project" value="UniProtKB-KW"/>
</dbReference>
<feature type="compositionally biased region" description="Pro residues" evidence="16">
    <location>
        <begin position="92"/>
        <end position="104"/>
    </location>
</feature>
<dbReference type="Gene3D" id="3.40.462.20">
    <property type="match status" value="1"/>
</dbReference>
<dbReference type="Pfam" id="PF00078">
    <property type="entry name" value="RVT_1"/>
    <property type="match status" value="1"/>
</dbReference>
<evidence type="ECO:0000256" key="10">
    <source>
        <dbReference type="ARBA" id="ARBA00022842"/>
    </source>
</evidence>
<dbReference type="CDD" id="cd00303">
    <property type="entry name" value="retropepsin_like"/>
    <property type="match status" value="1"/>
</dbReference>
<dbReference type="Pfam" id="PF08284">
    <property type="entry name" value="RVP_2"/>
    <property type="match status" value="1"/>
</dbReference>
<dbReference type="InterPro" id="IPR012337">
    <property type="entry name" value="RNaseH-like_sf"/>
</dbReference>
<dbReference type="CDD" id="cd01647">
    <property type="entry name" value="RT_LTR"/>
    <property type="match status" value="1"/>
</dbReference>
<keyword evidence="13" id="KW-0239">DNA-directed DNA polymerase</keyword>
<evidence type="ECO:0000259" key="17">
    <source>
        <dbReference type="PROSITE" id="PS50013"/>
    </source>
</evidence>
<organism evidence="20 21">
    <name type="scientific">Dioscorea cayennensis subsp. rotundata</name>
    <name type="common">White Guinea yam</name>
    <name type="synonym">Dioscorea rotundata</name>
    <dbReference type="NCBI Taxonomy" id="55577"/>
    <lineage>
        <taxon>Eukaryota</taxon>
        <taxon>Viridiplantae</taxon>
        <taxon>Streptophyta</taxon>
        <taxon>Embryophyta</taxon>
        <taxon>Tracheophyta</taxon>
        <taxon>Spermatophyta</taxon>
        <taxon>Magnoliopsida</taxon>
        <taxon>Liliopsida</taxon>
        <taxon>Dioscoreales</taxon>
        <taxon>Dioscoreaceae</taxon>
        <taxon>Dioscorea</taxon>
    </lineage>
</organism>
<dbReference type="GO" id="GO:0006508">
    <property type="term" value="P:proteolysis"/>
    <property type="evidence" value="ECO:0007669"/>
    <property type="project" value="UniProtKB-KW"/>
</dbReference>
<evidence type="ECO:0000256" key="16">
    <source>
        <dbReference type="SAM" id="MobiDB-lite"/>
    </source>
</evidence>
<keyword evidence="14" id="KW-0238">DNA-binding</keyword>
<keyword evidence="3" id="KW-0808">Transferase</keyword>
<evidence type="ECO:0000259" key="19">
    <source>
        <dbReference type="PROSITE" id="PS50994"/>
    </source>
</evidence>
<dbReference type="GO" id="GO:0003887">
    <property type="term" value="F:DNA-directed DNA polymerase activity"/>
    <property type="evidence" value="ECO:0007669"/>
    <property type="project" value="UniProtKB-KW"/>
</dbReference>
<dbReference type="Proteomes" id="UP001515500">
    <property type="component" value="Unplaced"/>
</dbReference>
<gene>
    <name evidence="21" type="primary">LOC120257624</name>
</gene>
<feature type="region of interest" description="Disordered" evidence="16">
    <location>
        <begin position="87"/>
        <end position="126"/>
    </location>
</feature>
<dbReference type="InterPro" id="IPR041373">
    <property type="entry name" value="RT_RNaseH"/>
</dbReference>
<evidence type="ECO:0000256" key="2">
    <source>
        <dbReference type="ARBA" id="ARBA00022670"/>
    </source>
</evidence>
<evidence type="ECO:0000256" key="9">
    <source>
        <dbReference type="ARBA" id="ARBA00022801"/>
    </source>
</evidence>
<dbReference type="InterPro" id="IPR000953">
    <property type="entry name" value="Chromo/chromo_shadow_dom"/>
</dbReference>
<dbReference type="GO" id="GO:0004519">
    <property type="term" value="F:endonuclease activity"/>
    <property type="evidence" value="ECO:0007669"/>
    <property type="project" value="UniProtKB-KW"/>
</dbReference>
<feature type="domain" description="Integrase catalytic" evidence="19">
    <location>
        <begin position="1126"/>
        <end position="1290"/>
    </location>
</feature>
<dbReference type="PROSITE" id="PS50878">
    <property type="entry name" value="RT_POL"/>
    <property type="match status" value="1"/>
</dbReference>
<dbReference type="SUPFAM" id="SSF54160">
    <property type="entry name" value="Chromo domain-like"/>
    <property type="match status" value="1"/>
</dbReference>
<dbReference type="EC" id="2.7.7.49" evidence="1"/>
<evidence type="ECO:0000256" key="15">
    <source>
        <dbReference type="ARBA" id="ARBA00023172"/>
    </source>
</evidence>
<feature type="region of interest" description="Disordered" evidence="16">
    <location>
        <begin position="302"/>
        <end position="323"/>
    </location>
</feature>
<dbReference type="Gene3D" id="3.30.420.10">
    <property type="entry name" value="Ribonuclease H-like superfamily/Ribonuclease H"/>
    <property type="match status" value="1"/>
</dbReference>
<dbReference type="InterPro" id="IPR005162">
    <property type="entry name" value="Retrotrans_gag_dom"/>
</dbReference>
<dbReference type="GO" id="GO:0016491">
    <property type="term" value="F:oxidoreductase activity"/>
    <property type="evidence" value="ECO:0007669"/>
    <property type="project" value="InterPro"/>
</dbReference>
<dbReference type="Pfam" id="PF24626">
    <property type="entry name" value="SH3_Tf2-1"/>
    <property type="match status" value="1"/>
</dbReference>
<keyword evidence="4" id="KW-0548">Nucleotidyltransferase</keyword>
<dbReference type="PANTHER" id="PTHR37984:SF5">
    <property type="entry name" value="PROTEIN NYNRIN-LIKE"/>
    <property type="match status" value="1"/>
</dbReference>